<accession>A0A255ELK8</accession>
<dbReference type="AlphaFoldDB" id="A0A255ELK8"/>
<dbReference type="EMBL" id="NMVJ01000001">
    <property type="protein sequence ID" value="OYN92110.1"/>
    <property type="molecule type" value="Genomic_DNA"/>
</dbReference>
<dbReference type="PANTHER" id="PTHR11533">
    <property type="entry name" value="PROTEASE M1 ZINC METALLOPROTEASE"/>
    <property type="match status" value="1"/>
</dbReference>
<dbReference type="GO" id="GO:0070006">
    <property type="term" value="F:metalloaminopeptidase activity"/>
    <property type="evidence" value="ECO:0007669"/>
    <property type="project" value="TreeGrafter"/>
</dbReference>
<dbReference type="EC" id="3.4.11.2" evidence="4"/>
<proteinExistence type="inferred from homology"/>
<evidence type="ECO:0000259" key="15">
    <source>
        <dbReference type="Pfam" id="PF11838"/>
    </source>
</evidence>
<comment type="cofactor">
    <cofactor evidence="2">
        <name>Zn(2+)</name>
        <dbReference type="ChEBI" id="CHEBI:29105"/>
    </cofactor>
</comment>
<dbReference type="GO" id="GO:0005737">
    <property type="term" value="C:cytoplasm"/>
    <property type="evidence" value="ECO:0007669"/>
    <property type="project" value="TreeGrafter"/>
</dbReference>
<dbReference type="GO" id="GO:0016020">
    <property type="term" value="C:membrane"/>
    <property type="evidence" value="ECO:0007669"/>
    <property type="project" value="TreeGrafter"/>
</dbReference>
<evidence type="ECO:0000256" key="8">
    <source>
        <dbReference type="ARBA" id="ARBA00022723"/>
    </source>
</evidence>
<dbReference type="InterPro" id="IPR001930">
    <property type="entry name" value="Peptidase_M1"/>
</dbReference>
<evidence type="ECO:0000256" key="3">
    <source>
        <dbReference type="ARBA" id="ARBA00010136"/>
    </source>
</evidence>
<keyword evidence="6 17" id="KW-0031">Aminopeptidase</keyword>
<comment type="similarity">
    <text evidence="3">Belongs to the peptidase M1 family.</text>
</comment>
<evidence type="ECO:0000259" key="16">
    <source>
        <dbReference type="Pfam" id="PF17900"/>
    </source>
</evidence>
<evidence type="ECO:0000256" key="7">
    <source>
        <dbReference type="ARBA" id="ARBA00022670"/>
    </source>
</evidence>
<feature type="domain" description="Aminopeptidase N-like N-terminal" evidence="16">
    <location>
        <begin position="89"/>
        <end position="192"/>
    </location>
</feature>
<gene>
    <name evidence="17" type="primary">pepN</name>
    <name evidence="17" type="ORF">CGZ91_00910</name>
</gene>
<dbReference type="OrthoDB" id="3885507at2"/>
<evidence type="ECO:0000313" key="17">
    <source>
        <dbReference type="EMBL" id="OYN92110.1"/>
    </source>
</evidence>
<dbReference type="PRINTS" id="PR00756">
    <property type="entry name" value="ALADIPTASE"/>
</dbReference>
<dbReference type="PANTHER" id="PTHR11533:SF174">
    <property type="entry name" value="PUROMYCIN-SENSITIVE AMINOPEPTIDASE-RELATED"/>
    <property type="match status" value="1"/>
</dbReference>
<dbReference type="InterPro" id="IPR027268">
    <property type="entry name" value="Peptidase_M4/M1_CTD_sf"/>
</dbReference>
<dbReference type="InterPro" id="IPR014782">
    <property type="entry name" value="Peptidase_M1_dom"/>
</dbReference>
<evidence type="ECO:0000256" key="5">
    <source>
        <dbReference type="ARBA" id="ARBA00015611"/>
    </source>
</evidence>
<dbReference type="Gene3D" id="1.10.390.10">
    <property type="entry name" value="Neutral Protease Domain 2"/>
    <property type="match status" value="1"/>
</dbReference>
<keyword evidence="18" id="KW-1185">Reference proteome</keyword>
<evidence type="ECO:0000256" key="2">
    <source>
        <dbReference type="ARBA" id="ARBA00001947"/>
    </source>
</evidence>
<dbReference type="GO" id="GO:0005615">
    <property type="term" value="C:extracellular space"/>
    <property type="evidence" value="ECO:0007669"/>
    <property type="project" value="TreeGrafter"/>
</dbReference>
<sequence length="855" mass="94448">MYPANLTRAEAQERSTVLATHHYDVAVDLSGQDGRVSEDQFLSTSTVRFTANQAAETHIDLIADGVLHAELDGAELDPAAFSNHRFPLSLEAGEHTLTIIALGRYSHTGEGLHRFVDPADDKVYCYTQFEVPDARRVFACFEQPDLKATFTWTVTAPADWTVISNANTVDPEITGEIGVWRFAETKPMSTYITAIIAGHYHVVRTAYAGQGHAIPMSLLCRQSMKEHLDADRIFATTKAGFQVFEEAFGMPYAFGSYDQAFVPEYNAGAMENAGCVTIRDEYLFRSRMPASAYEGRDNTILHELAHMWFGDLVTMRWWDDLWLNESFAEWASHFAQEEIARQTESGVNPWATFANQRKGWAYTQDQQPTTHPIAADMVDLEAVELNFDGITYAKGASALNQLVAYVGRDNFLAGVRAYFAEHAYGNTQLSDLIGKLEEASGRDLAAWVEQWLNHAGVNTLRAEFEVADGAFTTFAIRQTALEQWPTLRLHRMAVGLYNLVDGELVRTDRVELDIDGELTEVGELVGKQQPDLILLNDDDLTYAKVRLDERSMQTLVEHIDALTDGLARAVCWGAAWDMCRDAELKPSAYVDVVLRGLGSETDSTAVASCVRQALTAVTAYTRPQDRPDARNQLRAGLARLLAAAEPGSDAQLLIAKGLAQVCELGAGEELLSGWLAGEEVPEGLEIDTDLRWHLARQLARMGAWDASDIDAELANDKTVSGAEEAAGAKAALPGAADKAAAWQLATADASVTNSVHRMVCMGFHQYGQEEVLADYAQKYLQVVEDISNASNGWADRGQQSTVYVLLGLFPAVTADEDFIAEMDEWMAQRTLAEQPARILRERRHDVLRAIACRKL</sequence>
<evidence type="ECO:0000256" key="4">
    <source>
        <dbReference type="ARBA" id="ARBA00012564"/>
    </source>
</evidence>
<keyword evidence="11" id="KW-0482">Metalloprotease</keyword>
<dbReference type="GO" id="GO:0008270">
    <property type="term" value="F:zinc ion binding"/>
    <property type="evidence" value="ECO:0007669"/>
    <property type="project" value="InterPro"/>
</dbReference>
<dbReference type="GO" id="GO:0042277">
    <property type="term" value="F:peptide binding"/>
    <property type="evidence" value="ECO:0007669"/>
    <property type="project" value="TreeGrafter"/>
</dbReference>
<dbReference type="CDD" id="cd09602">
    <property type="entry name" value="M1_APN"/>
    <property type="match status" value="1"/>
</dbReference>
<evidence type="ECO:0000256" key="6">
    <source>
        <dbReference type="ARBA" id="ARBA00022438"/>
    </source>
</evidence>
<protein>
    <recommendedName>
        <fullName evidence="5">Aminopeptidase N</fullName>
        <ecNumber evidence="4">3.4.11.2</ecNumber>
    </recommendedName>
    <alternativeName>
        <fullName evidence="12">Alanine aminopeptidase</fullName>
    </alternativeName>
    <alternativeName>
        <fullName evidence="13">Lysyl aminopeptidase</fullName>
    </alternativeName>
</protein>
<dbReference type="SUPFAM" id="SSF55486">
    <property type="entry name" value="Metalloproteases ('zincins'), catalytic domain"/>
    <property type="match status" value="1"/>
</dbReference>
<dbReference type="Gene3D" id="2.60.40.1730">
    <property type="entry name" value="tricorn interacting facor f3 domain"/>
    <property type="match status" value="1"/>
</dbReference>
<dbReference type="Pfam" id="PF01433">
    <property type="entry name" value="Peptidase_M1"/>
    <property type="match status" value="1"/>
</dbReference>
<evidence type="ECO:0000256" key="11">
    <source>
        <dbReference type="ARBA" id="ARBA00023049"/>
    </source>
</evidence>
<dbReference type="GO" id="GO:0006508">
    <property type="term" value="P:proteolysis"/>
    <property type="evidence" value="ECO:0007669"/>
    <property type="project" value="UniProtKB-KW"/>
</dbReference>
<dbReference type="InterPro" id="IPR012778">
    <property type="entry name" value="Pept_M1_aminopeptidase"/>
</dbReference>
<dbReference type="SUPFAM" id="SSF63737">
    <property type="entry name" value="Leukotriene A4 hydrolase N-terminal domain"/>
    <property type="match status" value="1"/>
</dbReference>
<feature type="domain" description="Peptidase M1 membrane alanine aminopeptidase" evidence="14">
    <location>
        <begin position="236"/>
        <end position="451"/>
    </location>
</feature>
<evidence type="ECO:0000256" key="9">
    <source>
        <dbReference type="ARBA" id="ARBA00022801"/>
    </source>
</evidence>
<evidence type="ECO:0000313" key="18">
    <source>
        <dbReference type="Proteomes" id="UP000216300"/>
    </source>
</evidence>
<evidence type="ECO:0000256" key="13">
    <source>
        <dbReference type="ARBA" id="ARBA00031533"/>
    </source>
</evidence>
<dbReference type="InterPro" id="IPR024571">
    <property type="entry name" value="ERAP1-like_C_dom"/>
</dbReference>
<comment type="catalytic activity">
    <reaction evidence="1">
        <text>Release of an N-terminal amino acid, Xaa-|-Yaa- from a peptide, amide or arylamide. Xaa is preferably Ala, but may be most amino acids including Pro (slow action). When a terminal hydrophobic residue is followed by a prolyl residue, the two may be released as an intact Xaa-Pro dipeptide.</text>
        <dbReference type="EC" id="3.4.11.2"/>
    </reaction>
</comment>
<feature type="domain" description="ERAP1-like C-terminal" evidence="15">
    <location>
        <begin position="532"/>
        <end position="846"/>
    </location>
</feature>
<keyword evidence="9" id="KW-0378">Hydrolase</keyword>
<keyword evidence="7" id="KW-0645">Protease</keyword>
<dbReference type="NCBIfam" id="TIGR02412">
    <property type="entry name" value="pepN_strep_liv"/>
    <property type="match status" value="1"/>
</dbReference>
<comment type="caution">
    <text evidence="17">The sequence shown here is derived from an EMBL/GenBank/DDBJ whole genome shotgun (WGS) entry which is preliminary data.</text>
</comment>
<dbReference type="FunFam" id="1.10.390.10:FF:000004">
    <property type="entry name" value="Aminopeptidase N"/>
    <property type="match status" value="1"/>
</dbReference>
<dbReference type="RefSeq" id="WP_094452122.1">
    <property type="nucleotide sequence ID" value="NZ_NMVJ01000001.1"/>
</dbReference>
<dbReference type="FunFam" id="2.60.40.1730:FF:000010">
    <property type="entry name" value="Putative aminopeptidase N"/>
    <property type="match status" value="1"/>
</dbReference>
<organism evidence="17 18">
    <name type="scientific">Parenemella sanctibonifatiensis</name>
    <dbReference type="NCBI Taxonomy" id="2016505"/>
    <lineage>
        <taxon>Bacteria</taxon>
        <taxon>Bacillati</taxon>
        <taxon>Actinomycetota</taxon>
        <taxon>Actinomycetes</taxon>
        <taxon>Propionibacteriales</taxon>
        <taxon>Propionibacteriaceae</taxon>
        <taxon>Parenemella</taxon>
    </lineage>
</organism>
<keyword evidence="10" id="KW-0862">Zinc</keyword>
<name>A0A255ELK8_9ACTN</name>
<evidence type="ECO:0000256" key="10">
    <source>
        <dbReference type="ARBA" id="ARBA00022833"/>
    </source>
</evidence>
<keyword evidence="8" id="KW-0479">Metal-binding</keyword>
<dbReference type="Pfam" id="PF17900">
    <property type="entry name" value="Peptidase_M1_N"/>
    <property type="match status" value="1"/>
</dbReference>
<dbReference type="GO" id="GO:0043171">
    <property type="term" value="P:peptide catabolic process"/>
    <property type="evidence" value="ECO:0007669"/>
    <property type="project" value="TreeGrafter"/>
</dbReference>
<evidence type="ECO:0000256" key="1">
    <source>
        <dbReference type="ARBA" id="ARBA00000098"/>
    </source>
</evidence>
<dbReference type="InterPro" id="IPR050344">
    <property type="entry name" value="Peptidase_M1_aminopeptidases"/>
</dbReference>
<dbReference type="GO" id="GO:0016285">
    <property type="term" value="F:alanyl aminopeptidase activity"/>
    <property type="evidence" value="ECO:0007669"/>
    <property type="project" value="UniProtKB-EC"/>
</dbReference>
<dbReference type="Proteomes" id="UP000216300">
    <property type="component" value="Unassembled WGS sequence"/>
</dbReference>
<evidence type="ECO:0000256" key="12">
    <source>
        <dbReference type="ARBA" id="ARBA00029811"/>
    </source>
</evidence>
<dbReference type="InterPro" id="IPR045357">
    <property type="entry name" value="Aminopeptidase_N-like_N"/>
</dbReference>
<reference evidence="17 18" key="1">
    <citation type="submission" date="2017-07" db="EMBL/GenBank/DDBJ databases">
        <title>Draft whole genome sequences of clinical Proprionibacteriaceae strains.</title>
        <authorList>
            <person name="Bernier A.-M."/>
            <person name="Bernard K."/>
            <person name="Domingo M.-C."/>
        </authorList>
    </citation>
    <scope>NUCLEOTIDE SEQUENCE [LARGE SCALE GENOMIC DNA]</scope>
    <source>
        <strain evidence="17 18">NML 150081</strain>
    </source>
</reference>
<dbReference type="Pfam" id="PF11838">
    <property type="entry name" value="ERAP1_C"/>
    <property type="match status" value="1"/>
</dbReference>
<evidence type="ECO:0000259" key="14">
    <source>
        <dbReference type="Pfam" id="PF01433"/>
    </source>
</evidence>
<dbReference type="InterPro" id="IPR042097">
    <property type="entry name" value="Aminopeptidase_N-like_N_sf"/>
</dbReference>